<dbReference type="Proteomes" id="UP000011651">
    <property type="component" value="Unassembled WGS sequence"/>
</dbReference>
<name>L9U7G5_9GAMM</name>
<protein>
    <submittedName>
        <fullName evidence="1">Uncharacterized protein</fullName>
    </submittedName>
</protein>
<sequence>MPLQNPPKGIDRLRRNSGNFDFSEPLAVALTLHVVLTTTELDDGDFIAAPVGNHFGRDFSTTDHRRTDVEVIAISDHQHFVKLNRFAGSDFDFLELEGLTFLNAVLLTTAFDNCVHVALRTVVNAVLTVKRHSSPTLFRVVLLSTCCEWRPFWSHLTGSKMSGSRIITTIFSYHKTIGYCQLTRPSPYNGIS</sequence>
<comment type="caution">
    <text evidence="1">The sequence shown here is derived from an EMBL/GenBank/DDBJ whole genome shotgun (WGS) entry which is preliminary data.</text>
</comment>
<dbReference type="AlphaFoldDB" id="L9U7G5"/>
<dbReference type="AntiFam" id="ANF00191">
    <property type="entry name" value="Shadow ORF (opposite rplU)"/>
</dbReference>
<reference evidence="1 2" key="1">
    <citation type="journal article" date="2013" name="Genome Announc.">
        <title>Draft Genome of the Marine Gammaproteobacterium Halomonas titanicae.</title>
        <authorList>
            <person name="Sanchez-Porro C."/>
            <person name="de la Haba R.R."/>
            <person name="Cruz-Hernandez N."/>
            <person name="Gonzalez J.M."/>
            <person name="Reyes-Guirao C."/>
            <person name="Navarro-Sampedro L."/>
            <person name="Carballo M."/>
            <person name="Ventosa A."/>
        </authorList>
    </citation>
    <scope>NUCLEOTIDE SEQUENCE [LARGE SCALE GENOMIC DNA]</scope>
    <source>
        <strain evidence="1 2">BH1</strain>
    </source>
</reference>
<gene>
    <name evidence="1" type="ORF">HALTITAN_2352</name>
</gene>
<evidence type="ECO:0000313" key="2">
    <source>
        <dbReference type="Proteomes" id="UP000011651"/>
    </source>
</evidence>
<accession>L9U7G5</accession>
<dbReference type="EMBL" id="AOPO01000011">
    <property type="protein sequence ID" value="ELY20850.1"/>
    <property type="molecule type" value="Genomic_DNA"/>
</dbReference>
<evidence type="ECO:0000313" key="1">
    <source>
        <dbReference type="EMBL" id="ELY20850.1"/>
    </source>
</evidence>
<organism evidence="1 2">
    <name type="scientific">Vreelandella titanicae BH1</name>
    <dbReference type="NCBI Taxonomy" id="1204738"/>
    <lineage>
        <taxon>Bacteria</taxon>
        <taxon>Pseudomonadati</taxon>
        <taxon>Pseudomonadota</taxon>
        <taxon>Gammaproteobacteria</taxon>
        <taxon>Oceanospirillales</taxon>
        <taxon>Halomonadaceae</taxon>
        <taxon>Vreelandella</taxon>
    </lineage>
</organism>
<proteinExistence type="predicted"/>